<dbReference type="CDD" id="cd08417">
    <property type="entry name" value="PBP2_Nitroaromatics_like"/>
    <property type="match status" value="1"/>
</dbReference>
<keyword evidence="3" id="KW-0804">Transcription</keyword>
<keyword evidence="6" id="KW-1185">Reference proteome</keyword>
<protein>
    <submittedName>
        <fullName evidence="5">LysR family transcriptional regulator</fullName>
    </submittedName>
</protein>
<gene>
    <name evidence="5" type="ORF">R3Q16_04070</name>
</gene>
<dbReference type="Pfam" id="PF00126">
    <property type="entry name" value="HTH_1"/>
    <property type="match status" value="1"/>
</dbReference>
<keyword evidence="1" id="KW-0805">Transcription regulation</keyword>
<organism evidence="5 6">
    <name type="scientific">Rhodococcus globerulus</name>
    <dbReference type="NCBI Taxonomy" id="33008"/>
    <lineage>
        <taxon>Bacteria</taxon>
        <taxon>Bacillati</taxon>
        <taxon>Actinomycetota</taxon>
        <taxon>Actinomycetes</taxon>
        <taxon>Mycobacteriales</taxon>
        <taxon>Nocardiaceae</taxon>
        <taxon>Rhodococcus</taxon>
    </lineage>
</organism>
<sequence length="308" mass="34482">MNLGNLDLNLLVSLDALLRERSVTRAASRMNLSQPALSAALGKLRKHFADELLVRSGNSYLLTPLASQLLERCALALSDVERVFAATAHFDPAECEREFTILTSDYGLSILGPDFAAAMARHAPRVQIRFEQHSPDIIDHAFERLRVTDTIWLPHGFLSDLPHMDLYTDRWVCVAATNNPAITEELTVENLRTLPWVVNYQTPTAYTPATRQMELLGITPQIQVITDSFITIAAMISGTDRIALVQERLARRISPELGVIIWPVPFDVVPLVEAAWWHPLSDRDVEHRFMRDVLASVAESVSTDPHTT</sequence>
<dbReference type="EMBL" id="JAWLKB010000002">
    <property type="protein sequence ID" value="MDV6265769.1"/>
    <property type="molecule type" value="Genomic_DNA"/>
</dbReference>
<evidence type="ECO:0000256" key="1">
    <source>
        <dbReference type="ARBA" id="ARBA00023015"/>
    </source>
</evidence>
<dbReference type="PROSITE" id="PS50931">
    <property type="entry name" value="HTH_LYSR"/>
    <property type="match status" value="1"/>
</dbReference>
<feature type="domain" description="HTH lysR-type" evidence="4">
    <location>
        <begin position="6"/>
        <end position="63"/>
    </location>
</feature>
<evidence type="ECO:0000313" key="5">
    <source>
        <dbReference type="EMBL" id="MDV6265769.1"/>
    </source>
</evidence>
<dbReference type="Proteomes" id="UP001185927">
    <property type="component" value="Unassembled WGS sequence"/>
</dbReference>
<evidence type="ECO:0000313" key="6">
    <source>
        <dbReference type="Proteomes" id="UP001185927"/>
    </source>
</evidence>
<evidence type="ECO:0000256" key="2">
    <source>
        <dbReference type="ARBA" id="ARBA00023125"/>
    </source>
</evidence>
<name>A0ABU4BNE8_RHOGO</name>
<reference evidence="5 6" key="1">
    <citation type="submission" date="2023-10" db="EMBL/GenBank/DDBJ databases">
        <title>Development of a sustainable strategy for remediation of hydrocarbon-contaminated territories based on the waste exchange concept.</title>
        <authorList>
            <person name="Krivoruchko A."/>
        </authorList>
    </citation>
    <scope>NUCLEOTIDE SEQUENCE [LARGE SCALE GENOMIC DNA]</scope>
    <source>
        <strain evidence="5 6">IEGM 1203</strain>
    </source>
</reference>
<dbReference type="InterPro" id="IPR005119">
    <property type="entry name" value="LysR_subst-bd"/>
</dbReference>
<proteinExistence type="predicted"/>
<keyword evidence="2" id="KW-0238">DNA-binding</keyword>
<dbReference type="InterPro" id="IPR000847">
    <property type="entry name" value="LysR_HTH_N"/>
</dbReference>
<evidence type="ECO:0000259" key="4">
    <source>
        <dbReference type="PROSITE" id="PS50931"/>
    </source>
</evidence>
<evidence type="ECO:0000256" key="3">
    <source>
        <dbReference type="ARBA" id="ARBA00023163"/>
    </source>
</evidence>
<dbReference type="PANTHER" id="PTHR30118:SF15">
    <property type="entry name" value="TRANSCRIPTIONAL REGULATORY PROTEIN"/>
    <property type="match status" value="1"/>
</dbReference>
<comment type="caution">
    <text evidence="5">The sequence shown here is derived from an EMBL/GenBank/DDBJ whole genome shotgun (WGS) entry which is preliminary data.</text>
</comment>
<dbReference type="PANTHER" id="PTHR30118">
    <property type="entry name" value="HTH-TYPE TRANSCRIPTIONAL REGULATOR LEUO-RELATED"/>
    <property type="match status" value="1"/>
</dbReference>
<dbReference type="RefSeq" id="WP_219110900.1">
    <property type="nucleotide sequence ID" value="NZ_CP079698.1"/>
</dbReference>
<dbReference type="InterPro" id="IPR050389">
    <property type="entry name" value="LysR-type_TF"/>
</dbReference>
<dbReference type="InterPro" id="IPR037402">
    <property type="entry name" value="YidZ_PBP2"/>
</dbReference>
<accession>A0ABU4BNE8</accession>
<dbReference type="Pfam" id="PF03466">
    <property type="entry name" value="LysR_substrate"/>
    <property type="match status" value="1"/>
</dbReference>